<proteinExistence type="predicted"/>
<name>A0A420J4I0_9PEZI</name>
<feature type="non-terminal residue" evidence="2">
    <location>
        <position position="85"/>
    </location>
</feature>
<feature type="region of interest" description="Disordered" evidence="1">
    <location>
        <begin position="40"/>
        <end position="85"/>
    </location>
</feature>
<dbReference type="AlphaFoldDB" id="A0A420J4I0"/>
<evidence type="ECO:0000313" key="3">
    <source>
        <dbReference type="Proteomes" id="UP000285405"/>
    </source>
</evidence>
<evidence type="ECO:0000313" key="2">
    <source>
        <dbReference type="EMBL" id="RKF81681.1"/>
    </source>
</evidence>
<dbReference type="Proteomes" id="UP000285405">
    <property type="component" value="Unassembled WGS sequence"/>
</dbReference>
<dbReference type="OrthoDB" id="10578746at2759"/>
<accession>A0A420J4I0</accession>
<comment type="caution">
    <text evidence="2">The sequence shown here is derived from an EMBL/GenBank/DDBJ whole genome shotgun (WGS) entry which is preliminary data.</text>
</comment>
<protein>
    <submittedName>
        <fullName evidence="2">Uncharacterized protein</fullName>
    </submittedName>
</protein>
<sequence>MYLKELIIPNISSNQAGYLDGGAGLRYRDIENSNWRTPIQEKELLNERPETHRRKSRDREDEEEEMTFEQFSGEKIRNVGNNHTR</sequence>
<reference evidence="2 3" key="1">
    <citation type="journal article" date="2018" name="BMC Genomics">
        <title>Comparative genome analyses reveal sequence features reflecting distinct modes of host-adaptation between dicot and monocot powdery mildew.</title>
        <authorList>
            <person name="Wu Y."/>
            <person name="Ma X."/>
            <person name="Pan Z."/>
            <person name="Kale S.D."/>
            <person name="Song Y."/>
            <person name="King H."/>
            <person name="Zhang Q."/>
            <person name="Presley C."/>
            <person name="Deng X."/>
            <person name="Wei C.I."/>
            <person name="Xiao S."/>
        </authorList>
    </citation>
    <scope>NUCLEOTIDE SEQUENCE [LARGE SCALE GENOMIC DNA]</scope>
    <source>
        <strain evidence="2">UCSC1</strain>
    </source>
</reference>
<evidence type="ECO:0000256" key="1">
    <source>
        <dbReference type="SAM" id="MobiDB-lite"/>
    </source>
</evidence>
<gene>
    <name evidence="2" type="ORF">GcC1_023046</name>
</gene>
<organism evidence="2 3">
    <name type="scientific">Golovinomyces cichoracearum</name>
    <dbReference type="NCBI Taxonomy" id="62708"/>
    <lineage>
        <taxon>Eukaryota</taxon>
        <taxon>Fungi</taxon>
        <taxon>Dikarya</taxon>
        <taxon>Ascomycota</taxon>
        <taxon>Pezizomycotina</taxon>
        <taxon>Leotiomycetes</taxon>
        <taxon>Erysiphales</taxon>
        <taxon>Erysiphaceae</taxon>
        <taxon>Golovinomyces</taxon>
    </lineage>
</organism>
<feature type="compositionally biased region" description="Basic and acidic residues" evidence="1">
    <location>
        <begin position="40"/>
        <end position="50"/>
    </location>
</feature>
<dbReference type="EMBL" id="MCBR01002334">
    <property type="protein sequence ID" value="RKF81681.1"/>
    <property type="molecule type" value="Genomic_DNA"/>
</dbReference>